<dbReference type="AlphaFoldDB" id="A0A484MD86"/>
<keyword evidence="3" id="KW-0694">RNA-binding</keyword>
<dbReference type="Proteomes" id="UP000595140">
    <property type="component" value="Unassembled WGS sequence"/>
</dbReference>
<feature type="domain" description="PUM-HD" evidence="7">
    <location>
        <begin position="328"/>
        <end position="675"/>
    </location>
</feature>
<dbReference type="GO" id="GO:0006417">
    <property type="term" value="P:regulation of translation"/>
    <property type="evidence" value="ECO:0007669"/>
    <property type="project" value="UniProtKB-KW"/>
</dbReference>
<evidence type="ECO:0000256" key="1">
    <source>
        <dbReference type="ARBA" id="ARBA00022737"/>
    </source>
</evidence>
<accession>A0A484MD86</accession>
<feature type="repeat" description="Pumilio" evidence="5">
    <location>
        <begin position="541"/>
        <end position="576"/>
    </location>
</feature>
<feature type="compositionally biased region" description="Polar residues" evidence="6">
    <location>
        <begin position="87"/>
        <end position="102"/>
    </location>
</feature>
<dbReference type="FunFam" id="1.25.10.10:FF:000237">
    <property type="entry name" value="Pumilio homolog 9"/>
    <property type="match status" value="1"/>
</dbReference>
<dbReference type="InterPro" id="IPR011989">
    <property type="entry name" value="ARM-like"/>
</dbReference>
<dbReference type="PANTHER" id="PTHR12537:SF13">
    <property type="entry name" value="PUMILIO HOMOLOGY DOMAIN FAMILY MEMBER 4"/>
    <property type="match status" value="1"/>
</dbReference>
<dbReference type="PROSITE" id="PS50303">
    <property type="entry name" value="PUM_HD"/>
    <property type="match status" value="1"/>
</dbReference>
<dbReference type="SMART" id="SM00025">
    <property type="entry name" value="Pumilio"/>
    <property type="match status" value="8"/>
</dbReference>
<feature type="repeat" description="Pumilio" evidence="5">
    <location>
        <begin position="432"/>
        <end position="468"/>
    </location>
</feature>
<proteinExistence type="predicted"/>
<dbReference type="Gene3D" id="1.25.10.10">
    <property type="entry name" value="Leucine-rich Repeat Variant"/>
    <property type="match status" value="1"/>
</dbReference>
<dbReference type="SUPFAM" id="SSF48371">
    <property type="entry name" value="ARM repeat"/>
    <property type="match status" value="1"/>
</dbReference>
<evidence type="ECO:0000256" key="3">
    <source>
        <dbReference type="ARBA" id="ARBA00022884"/>
    </source>
</evidence>
<dbReference type="InterPro" id="IPR033133">
    <property type="entry name" value="PUM-HD"/>
</dbReference>
<feature type="repeat" description="Pumilio" evidence="5">
    <location>
        <begin position="469"/>
        <end position="504"/>
    </location>
</feature>
<feature type="repeat" description="Pumilio" evidence="5">
    <location>
        <begin position="393"/>
        <end position="429"/>
    </location>
</feature>
<evidence type="ECO:0000256" key="4">
    <source>
        <dbReference type="ARBA" id="ARBA00058490"/>
    </source>
</evidence>
<feature type="repeat" description="Pumilio" evidence="5">
    <location>
        <begin position="505"/>
        <end position="540"/>
    </location>
</feature>
<organism evidence="8 9">
    <name type="scientific">Cuscuta campestris</name>
    <dbReference type="NCBI Taxonomy" id="132261"/>
    <lineage>
        <taxon>Eukaryota</taxon>
        <taxon>Viridiplantae</taxon>
        <taxon>Streptophyta</taxon>
        <taxon>Embryophyta</taxon>
        <taxon>Tracheophyta</taxon>
        <taxon>Spermatophyta</taxon>
        <taxon>Magnoliopsida</taxon>
        <taxon>eudicotyledons</taxon>
        <taxon>Gunneridae</taxon>
        <taxon>Pentapetalae</taxon>
        <taxon>asterids</taxon>
        <taxon>lamiids</taxon>
        <taxon>Solanales</taxon>
        <taxon>Convolvulaceae</taxon>
        <taxon>Cuscuteae</taxon>
        <taxon>Cuscuta</taxon>
        <taxon>Cuscuta subgen. Grammica</taxon>
        <taxon>Cuscuta sect. Cleistogrammica</taxon>
    </lineage>
</organism>
<comment type="function">
    <text evidence="4">Sequence-specific RNA-binding protein that regulates translation and mRNA stability by binding the 3'-UTR of target mRNAs.</text>
</comment>
<sequence>MYGVKGKGSVMMNNSFVDGNNGYYVNSDDIMAAFAAVGPPRSVPGGGGFGRLCGGDGSSSSISGGGPFDRIPGGSPALNVNIPPGHLSSSRRPINGGYNNNSDSDERNLGDGGLSDMLYRMRIGDYGRLGSNESGDRLDHHFRLINETVGRDLNCNNNINNINHFNSVIGDYGGTESLLSSPSSPNHRFLLGRRAYANNVDMRSSGDLQSPSSINGGQSFGEGFFFSPARYSRFDEDAGGGGGEDDLSLPSRSFQKMNLGLGLNYPSALPIMNRTGVNVAADNIVLMKPSQTWSCSSPAGSDYKQHLQNFIIPQEHEEAEEEALMYYLKNLRMEGFRGAQSEEQPRSYGYGDILGNFQADYICNIAKNQLGCRILQRAFDQGKPQDVQLIFEGIINRIVEFMVDQFGNYLVQKLLMFCSDEQRLQIVLRVTSEPGLLVKISLDTHGTRAVQKLVETVKTSQQIALVVGALEPGFLDLATDLNGNHVIQRCLHSFTKEQNRFILNAAARHCFEIATHRYGCCVLNKCIGYATGKARDKLLSVISLHAFILSQDAFGNYVIQYMIELKNQCTAGLLLSQLEGHFVQLSKQKFSSHVVEKCLNFMEESRPIIIHELVSVPRFELLLQDPFANYVIQSALAVAKGCLRALLVNAVRPHVALLRSNPFCKKILSQNILKKK</sequence>
<dbReference type="InterPro" id="IPR033712">
    <property type="entry name" value="Pumilio_RNA-bd"/>
</dbReference>
<dbReference type="InterPro" id="IPR001313">
    <property type="entry name" value="Pumilio_RNA-bd_rpt"/>
</dbReference>
<dbReference type="InterPro" id="IPR016024">
    <property type="entry name" value="ARM-type_fold"/>
</dbReference>
<dbReference type="OrthoDB" id="668540at2759"/>
<keyword evidence="1" id="KW-0677">Repeat</keyword>
<keyword evidence="2" id="KW-0810">Translation regulation</keyword>
<dbReference type="GO" id="GO:0005737">
    <property type="term" value="C:cytoplasm"/>
    <property type="evidence" value="ECO:0007669"/>
    <property type="project" value="TreeGrafter"/>
</dbReference>
<gene>
    <name evidence="8" type="ORF">CCAM_LOCUS28508</name>
</gene>
<evidence type="ECO:0000313" key="8">
    <source>
        <dbReference type="EMBL" id="VFQ86732.1"/>
    </source>
</evidence>
<evidence type="ECO:0000256" key="5">
    <source>
        <dbReference type="PROSITE-ProRule" id="PRU00317"/>
    </source>
</evidence>
<dbReference type="PROSITE" id="PS50302">
    <property type="entry name" value="PUM"/>
    <property type="match status" value="7"/>
</dbReference>
<dbReference type="PANTHER" id="PTHR12537">
    <property type="entry name" value="RNA BINDING PROTEIN PUMILIO-RELATED"/>
    <property type="match status" value="1"/>
</dbReference>
<dbReference type="Pfam" id="PF00806">
    <property type="entry name" value="PUF"/>
    <property type="match status" value="8"/>
</dbReference>
<feature type="repeat" description="Pumilio" evidence="5">
    <location>
        <begin position="356"/>
        <end position="392"/>
    </location>
</feature>
<name>A0A484MD86_9ASTE</name>
<dbReference type="GO" id="GO:0003729">
    <property type="term" value="F:mRNA binding"/>
    <property type="evidence" value="ECO:0007669"/>
    <property type="project" value="TreeGrafter"/>
</dbReference>
<evidence type="ECO:0000259" key="7">
    <source>
        <dbReference type="PROSITE" id="PS50303"/>
    </source>
</evidence>
<feature type="region of interest" description="Disordered" evidence="6">
    <location>
        <begin position="47"/>
        <end position="111"/>
    </location>
</feature>
<evidence type="ECO:0000313" key="9">
    <source>
        <dbReference type="Proteomes" id="UP000595140"/>
    </source>
</evidence>
<dbReference type="CDD" id="cd07920">
    <property type="entry name" value="Pumilio"/>
    <property type="match status" value="1"/>
</dbReference>
<protein>
    <recommendedName>
        <fullName evidence="7">PUM-HD domain-containing protein</fullName>
    </recommendedName>
</protein>
<feature type="repeat" description="Pumilio" evidence="5">
    <location>
        <begin position="577"/>
        <end position="615"/>
    </location>
</feature>
<feature type="compositionally biased region" description="Gly residues" evidence="6">
    <location>
        <begin position="47"/>
        <end position="67"/>
    </location>
</feature>
<keyword evidence="9" id="KW-1185">Reference proteome</keyword>
<reference evidence="8 9" key="1">
    <citation type="submission" date="2018-04" db="EMBL/GenBank/DDBJ databases">
        <authorList>
            <person name="Vogel A."/>
        </authorList>
    </citation>
    <scope>NUCLEOTIDE SEQUENCE [LARGE SCALE GENOMIC DNA]</scope>
</reference>
<evidence type="ECO:0000256" key="6">
    <source>
        <dbReference type="SAM" id="MobiDB-lite"/>
    </source>
</evidence>
<dbReference type="EMBL" id="OOIL02003256">
    <property type="protein sequence ID" value="VFQ86732.1"/>
    <property type="molecule type" value="Genomic_DNA"/>
</dbReference>
<evidence type="ECO:0000256" key="2">
    <source>
        <dbReference type="ARBA" id="ARBA00022845"/>
    </source>
</evidence>